<dbReference type="OrthoDB" id="697275at2"/>
<dbReference type="EMBL" id="SAXA01000029">
    <property type="protein sequence ID" value="RXQ87172.1"/>
    <property type="molecule type" value="Genomic_DNA"/>
</dbReference>
<comment type="caution">
    <text evidence="1">The sequence shown here is derived from an EMBL/GenBank/DDBJ whole genome shotgun (WGS) entry which is preliminary data.</text>
</comment>
<proteinExistence type="predicted"/>
<sequence>MKEIQSIAKVIFIVTILFISKNSIASPQLPDYVIYKGDTIPVYNLILEQYFKTVSKPDQGSLFGLKFRDGASFNCWRGYQAIYSIENDSLFLNEIITCGELYNNKPLNQEDSKNRIQDIFGDSYKNNKVFVDWYSGKFSLPNGNLLRWDGVFHKIFEKEILIQVGNGTINRISYINNYEDNPTRVNRRYQDTISNVLFKELEKFKWKKIDKFDPSEIYLVTIGENGKVSNVSMVEYQVRDSIKKYWDRNEYKYCIRSVRKALKDLNFDIIKKDGEPIEEKVIFEIWLGEDGKLKNWTY</sequence>
<reference evidence="1 2" key="1">
    <citation type="submission" date="2019-01" db="EMBL/GenBank/DDBJ databases">
        <title>Ancylomarina salipaludis sp. nov., isolated from a salt marsh.</title>
        <authorList>
            <person name="Yoon J.-H."/>
        </authorList>
    </citation>
    <scope>NUCLEOTIDE SEQUENCE [LARGE SCALE GENOMIC DNA]</scope>
    <source>
        <strain evidence="1 2">SHSM-M15</strain>
    </source>
</reference>
<evidence type="ECO:0000313" key="2">
    <source>
        <dbReference type="Proteomes" id="UP000289703"/>
    </source>
</evidence>
<keyword evidence="2" id="KW-1185">Reference proteome</keyword>
<protein>
    <submittedName>
        <fullName evidence="1">Uncharacterized protein</fullName>
    </submittedName>
</protein>
<dbReference type="RefSeq" id="WP_129255818.1">
    <property type="nucleotide sequence ID" value="NZ_SAXA01000029.1"/>
</dbReference>
<dbReference type="AlphaFoldDB" id="A0A4Q1JIK1"/>
<organism evidence="1 2">
    <name type="scientific">Ancylomarina salipaludis</name>
    <dbReference type="NCBI Taxonomy" id="2501299"/>
    <lineage>
        <taxon>Bacteria</taxon>
        <taxon>Pseudomonadati</taxon>
        <taxon>Bacteroidota</taxon>
        <taxon>Bacteroidia</taxon>
        <taxon>Marinilabiliales</taxon>
        <taxon>Marinifilaceae</taxon>
        <taxon>Ancylomarina</taxon>
    </lineage>
</organism>
<name>A0A4Q1JIK1_9BACT</name>
<accession>A0A4Q1JIK1</accession>
<evidence type="ECO:0000313" key="1">
    <source>
        <dbReference type="EMBL" id="RXQ87172.1"/>
    </source>
</evidence>
<dbReference type="Proteomes" id="UP000289703">
    <property type="component" value="Unassembled WGS sequence"/>
</dbReference>
<gene>
    <name evidence="1" type="ORF">EO244_16655</name>
</gene>